<reference evidence="1" key="1">
    <citation type="submission" date="2021-02" db="EMBL/GenBank/DDBJ databases">
        <authorList>
            <person name="Nowell W R."/>
        </authorList>
    </citation>
    <scope>NUCLEOTIDE SEQUENCE</scope>
</reference>
<proteinExistence type="predicted"/>
<dbReference type="AlphaFoldDB" id="A0A816HMC1"/>
<comment type="caution">
    <text evidence="1">The sequence shown here is derived from an EMBL/GenBank/DDBJ whole genome shotgun (WGS) entry which is preliminary data.</text>
</comment>
<protein>
    <submittedName>
        <fullName evidence="1">Uncharacterized protein</fullName>
    </submittedName>
</protein>
<keyword evidence="2" id="KW-1185">Reference proteome</keyword>
<sequence>MIDEDTVDLFPGRTIRPGTDLFQNLPGISWKQYFGDWILSSDLKGFIENQQEPAITDSRIRLPVPLVGLRVFSRGFQRGKYEYPAGFRRKLAEYCFQERSSWVKLRKT</sequence>
<dbReference type="Proteomes" id="UP000663828">
    <property type="component" value="Unassembled WGS sequence"/>
</dbReference>
<name>A0A816HMC1_ADIRI</name>
<dbReference type="EMBL" id="CAJNOR010018565">
    <property type="protein sequence ID" value="CAF1688713.1"/>
    <property type="molecule type" value="Genomic_DNA"/>
</dbReference>
<evidence type="ECO:0000313" key="2">
    <source>
        <dbReference type="Proteomes" id="UP000663828"/>
    </source>
</evidence>
<evidence type="ECO:0000313" key="1">
    <source>
        <dbReference type="EMBL" id="CAF1688713.1"/>
    </source>
</evidence>
<accession>A0A816HMC1</accession>
<gene>
    <name evidence="1" type="ORF">XAT740_LOCUS62975</name>
</gene>
<organism evidence="1 2">
    <name type="scientific">Adineta ricciae</name>
    <name type="common">Rotifer</name>
    <dbReference type="NCBI Taxonomy" id="249248"/>
    <lineage>
        <taxon>Eukaryota</taxon>
        <taxon>Metazoa</taxon>
        <taxon>Spiralia</taxon>
        <taxon>Gnathifera</taxon>
        <taxon>Rotifera</taxon>
        <taxon>Eurotatoria</taxon>
        <taxon>Bdelloidea</taxon>
        <taxon>Adinetida</taxon>
        <taxon>Adinetidae</taxon>
        <taxon>Adineta</taxon>
    </lineage>
</organism>